<dbReference type="AlphaFoldDB" id="B6JCH2"/>
<gene>
    <name evidence="2" type="ordered locus">OCA5_c01250</name>
</gene>
<name>B6JCH2_AFIC5</name>
<dbReference type="RefSeq" id="WP_012561583.1">
    <property type="nucleotide sequence ID" value="NC_011386.1"/>
</dbReference>
<keyword evidence="3" id="KW-1185">Reference proteome</keyword>
<dbReference type="KEGG" id="ocg:OCA5_c01250"/>
<organism evidence="2 3">
    <name type="scientific">Afipia carboxidovorans (strain ATCC 49405 / DSM 1227 / KCTC 32145 / OM5)</name>
    <name type="common">Oligotropha carboxidovorans</name>
    <dbReference type="NCBI Taxonomy" id="504832"/>
    <lineage>
        <taxon>Bacteria</taxon>
        <taxon>Pseudomonadati</taxon>
        <taxon>Pseudomonadota</taxon>
        <taxon>Alphaproteobacteria</taxon>
        <taxon>Hyphomicrobiales</taxon>
        <taxon>Nitrobacteraceae</taxon>
        <taxon>Afipia</taxon>
    </lineage>
</organism>
<dbReference type="Pfam" id="PF13188">
    <property type="entry name" value="PAS_8"/>
    <property type="match status" value="1"/>
</dbReference>
<dbReference type="KEGG" id="oca:OCAR_4406"/>
<dbReference type="InterPro" id="IPR000014">
    <property type="entry name" value="PAS"/>
</dbReference>
<evidence type="ECO:0000313" key="2">
    <source>
        <dbReference type="EMBL" id="AEI04857.1"/>
    </source>
</evidence>
<sequence length="272" mass="30509">MSLEVFSGTSIPRELTTAAMEYLWAKWKTLYATGDLTLQRLTEESNYPLRDRLVFLMTAGDDFVYTYVGAEIQRAIGRDRAGSLLSTSGNPMRGEYARVYRKVADDLIPACLRYTLPTTQNGKIWQRLILPVPIADTAVCLVVYSELIDHHKEVYDQLFRTAPDAMVVACPIANDVGHTKDGWVIMMNDRARDMLGFTRSIGNLRLSEIPQFAGVDVWGRLYGPNVSSGLIPVPSANFDIELMRFPHVFGLKLRPRLPQRISDNVALVPSLA</sequence>
<dbReference type="OrthoDB" id="8127544at2"/>
<accession>B6JCH2</accession>
<feature type="domain" description="PAS" evidence="1">
    <location>
        <begin position="155"/>
        <end position="203"/>
    </location>
</feature>
<dbReference type="EMBL" id="CP002826">
    <property type="protein sequence ID" value="AEI04857.1"/>
    <property type="molecule type" value="Genomic_DNA"/>
</dbReference>
<reference evidence="2 3" key="1">
    <citation type="journal article" date="2011" name="J. Bacteriol.">
        <title>Complete genome sequences of the chemolithoautotrophic Oligotropha carboxidovorans strains OM4 and OM5.</title>
        <authorList>
            <person name="Volland S."/>
            <person name="Rachinger M."/>
            <person name="Strittmatter A."/>
            <person name="Daniel R."/>
            <person name="Gottschalk G."/>
            <person name="Meyer O."/>
        </authorList>
    </citation>
    <scope>NUCLEOTIDE SEQUENCE [LARGE SCALE GENOMIC DNA]</scope>
    <source>
        <strain evidence="3">ATCC 49405 / DSM 1227 / KCTC 32145 / OM5</strain>
    </source>
</reference>
<dbReference type="eggNOG" id="ENOG5033M5U">
    <property type="taxonomic scope" value="Bacteria"/>
</dbReference>
<proteinExistence type="predicted"/>
<protein>
    <recommendedName>
        <fullName evidence="1">PAS domain-containing protein</fullName>
    </recommendedName>
</protein>
<dbReference type="HOGENOM" id="CLU_1022466_0_0_5"/>
<evidence type="ECO:0000313" key="3">
    <source>
        <dbReference type="Proteomes" id="UP000007730"/>
    </source>
</evidence>
<dbReference type="Proteomes" id="UP000007730">
    <property type="component" value="Chromosome"/>
</dbReference>
<evidence type="ECO:0000259" key="1">
    <source>
        <dbReference type="Pfam" id="PF13188"/>
    </source>
</evidence>
<dbReference type="STRING" id="504832.OCA5_c01250"/>
<dbReference type="PATRIC" id="fig|504832.7.peg.132"/>